<dbReference type="AlphaFoldDB" id="A0A4Y8LQ51"/>
<dbReference type="InterPro" id="IPR014202">
    <property type="entry name" value="Spore_II_R"/>
</dbReference>
<dbReference type="Proteomes" id="UP000297776">
    <property type="component" value="Unassembled WGS sequence"/>
</dbReference>
<evidence type="ECO:0008006" key="3">
    <source>
        <dbReference type="Google" id="ProtNLM"/>
    </source>
</evidence>
<name>A0A4Y8LQ51_9BACL</name>
<sequence length="205" mass="23508">MFKNLHFRPQCPSNSREEWTMIKKTMILAILLTILTPVSAFGEENDIRMRVIAHSDTAEDQLKKQQLYQSLQTAMIQMFGDKPLTREQLSAQLTSELPDIKRFVGKEAKRIAPEQVISTAFEPHTFPDGKTYLTLVITMGDGAGQNWWCTFFPEICGTVTLDEENGECTNNLSPEKKVSKTEIKVESLFVNWISETWNRFNEKRG</sequence>
<organism evidence="1 2">
    <name type="scientific">Jeotgalibacillus salarius</name>
    <dbReference type="NCBI Taxonomy" id="546023"/>
    <lineage>
        <taxon>Bacteria</taxon>
        <taxon>Bacillati</taxon>
        <taxon>Bacillota</taxon>
        <taxon>Bacilli</taxon>
        <taxon>Bacillales</taxon>
        <taxon>Caryophanaceae</taxon>
        <taxon>Jeotgalibacillus</taxon>
    </lineage>
</organism>
<comment type="caution">
    <text evidence="1">The sequence shown here is derived from an EMBL/GenBank/DDBJ whole genome shotgun (WGS) entry which is preliminary data.</text>
</comment>
<keyword evidence="2" id="KW-1185">Reference proteome</keyword>
<evidence type="ECO:0000313" key="1">
    <source>
        <dbReference type="EMBL" id="TFE04141.1"/>
    </source>
</evidence>
<proteinExistence type="predicted"/>
<protein>
    <recommendedName>
        <fullName evidence="3">Stage II sporulation protein R</fullName>
    </recommendedName>
</protein>
<evidence type="ECO:0000313" key="2">
    <source>
        <dbReference type="Proteomes" id="UP000297776"/>
    </source>
</evidence>
<dbReference type="OrthoDB" id="9793324at2"/>
<dbReference type="EMBL" id="SORX01000001">
    <property type="protein sequence ID" value="TFE04141.1"/>
    <property type="molecule type" value="Genomic_DNA"/>
</dbReference>
<dbReference type="Pfam" id="PF09551">
    <property type="entry name" value="Spore_II_R"/>
    <property type="match status" value="1"/>
</dbReference>
<gene>
    <name evidence="1" type="ORF">E2626_02105</name>
</gene>
<reference evidence="1 2" key="1">
    <citation type="submission" date="2019-03" db="EMBL/GenBank/DDBJ databases">
        <authorList>
            <person name="Yang Y."/>
        </authorList>
    </citation>
    <scope>NUCLEOTIDE SEQUENCE [LARGE SCALE GENOMIC DNA]</scope>
    <source>
        <strain evidence="1 2">ASL-1</strain>
    </source>
</reference>
<accession>A0A4Y8LQ51</accession>